<comment type="caution">
    <text evidence="1">The sequence shown here is derived from an EMBL/GenBank/DDBJ whole genome shotgun (WGS) entry which is preliminary data.</text>
</comment>
<name>A0A8H5XFM5_9HYPO</name>
<evidence type="ECO:0000313" key="1">
    <source>
        <dbReference type="EMBL" id="KAF5692740.1"/>
    </source>
</evidence>
<dbReference type="EMBL" id="JAAOAK010000059">
    <property type="protein sequence ID" value="KAF5692740.1"/>
    <property type="molecule type" value="Genomic_DNA"/>
</dbReference>
<evidence type="ECO:0000313" key="2">
    <source>
        <dbReference type="Proteomes" id="UP000562682"/>
    </source>
</evidence>
<gene>
    <name evidence="1" type="ORF">FDENT_2615</name>
</gene>
<accession>A0A8H5XFM5</accession>
<proteinExistence type="predicted"/>
<protein>
    <submittedName>
        <fullName evidence="1">Uncharacterized protein</fullName>
    </submittedName>
</protein>
<dbReference type="AlphaFoldDB" id="A0A8H5XFM5"/>
<dbReference type="Proteomes" id="UP000562682">
    <property type="component" value="Unassembled WGS sequence"/>
</dbReference>
<organism evidence="1 2">
    <name type="scientific">Fusarium denticulatum</name>
    <dbReference type="NCBI Taxonomy" id="48507"/>
    <lineage>
        <taxon>Eukaryota</taxon>
        <taxon>Fungi</taxon>
        <taxon>Dikarya</taxon>
        <taxon>Ascomycota</taxon>
        <taxon>Pezizomycotina</taxon>
        <taxon>Sordariomycetes</taxon>
        <taxon>Hypocreomycetidae</taxon>
        <taxon>Hypocreales</taxon>
        <taxon>Nectriaceae</taxon>
        <taxon>Fusarium</taxon>
        <taxon>Fusarium fujikuroi species complex</taxon>
    </lineage>
</organism>
<reference evidence="1 2" key="1">
    <citation type="submission" date="2020-05" db="EMBL/GenBank/DDBJ databases">
        <title>Identification and distribution of gene clusters putatively required for synthesis of sphingolipid metabolism inhibitors in phylogenetically diverse species of the filamentous fungus Fusarium.</title>
        <authorList>
            <person name="Kim H.-S."/>
            <person name="Busman M."/>
            <person name="Brown D.W."/>
            <person name="Divon H."/>
            <person name="Uhlig S."/>
            <person name="Proctor R.H."/>
        </authorList>
    </citation>
    <scope>NUCLEOTIDE SEQUENCE [LARGE SCALE GENOMIC DNA]</scope>
    <source>
        <strain evidence="1 2">NRRL 25311</strain>
    </source>
</reference>
<keyword evidence="2" id="KW-1185">Reference proteome</keyword>
<sequence length="288" mass="33421">MKDISAKDPFFRLPSNVREKIITNMDCYEWYDNLCKASVVMNHERHTNKLTICFDSIFHKFDQLSDRSNSLWQPCWRFQMAQLRCCLSDGHLSEEDTWGYCEGGLAEPLFSTKPEIVYEIEALHGSLGEYLSLGPEIVRTFVERHADERLTHHIVKAYGKHGERFPTAYPLSKREYDHVIMFLILVDVMDVLALCGPTNPRISYVRHRYFIEKNNPGSEFASDLAVGIEMFVQEGIKAAAKEEEFRKWREGQSRKWEQSTKAHVAGEMLDHGSDQATDEEGEEEWVFV</sequence>